<sequence length="534" mass="61128">MMGPLMLLMLYLLYLEPTDAMRFPHIRIRAKQDLKLSINDISDDVPVVLQRGGKMVPYRVSSEAAAFYMDVSNKAAFIVWRAGDTDSDTFLFMSIRYNSVTGSGYSITLIYAGISIATRSTDAPYIEDNLEENYVDGRRVFLTNSVLPAFKDWGNKNLKPIYNFDVAMMFTNLFAQHDGTVDGTGENCSSADMYVMGVPRSMSSDDVRNIRQFSFSSCSMDYFTAYIKTLNTGENCLATRSANYNTSDLNPYLGDLAGQVYTPDQQCEYILGAGSYLSRITYQSNYSWICSRMNCVIPGTNGTYYYKLAWEGTTCGDGKMCSGGSCVTSSRAPAVAAEECMFGNNPGIVTYETVTCNELLAFPNTSYKCYQSYCLNDCCETCEQIRLKNVNTTDCDYGDKASWCETMSLSGCYNNDDVCCQSCPRRALGIQNCTYGDRSTNNIFNTNYNYTNYNYINYDYTNYNYTNYNYTNYDDTNYNYTNYDYTNYNYTNYNYTNYNYSNYDYTNYNNTNYNYTNYNYTNYDYTNYDYNFTN</sequence>
<proteinExistence type="predicted"/>
<organism evidence="8 9">
    <name type="scientific">Mya arenaria</name>
    <name type="common">Soft-shell clam</name>
    <dbReference type="NCBI Taxonomy" id="6604"/>
    <lineage>
        <taxon>Eukaryota</taxon>
        <taxon>Metazoa</taxon>
        <taxon>Spiralia</taxon>
        <taxon>Lophotrochozoa</taxon>
        <taxon>Mollusca</taxon>
        <taxon>Bivalvia</taxon>
        <taxon>Autobranchia</taxon>
        <taxon>Heteroconchia</taxon>
        <taxon>Euheterodonta</taxon>
        <taxon>Imparidentia</taxon>
        <taxon>Neoheterodontei</taxon>
        <taxon>Myida</taxon>
        <taxon>Myoidea</taxon>
        <taxon>Myidae</taxon>
        <taxon>Mya</taxon>
    </lineage>
</organism>
<gene>
    <name evidence="8" type="ORF">MAR_002560</name>
</gene>
<feature type="domain" description="ADAM cysteine-rich" evidence="7">
    <location>
        <begin position="247"/>
        <end position="329"/>
    </location>
</feature>
<keyword evidence="1" id="KW-0479">Metal-binding</keyword>
<dbReference type="InterPro" id="IPR006586">
    <property type="entry name" value="ADAM_Cys-rich"/>
</dbReference>
<dbReference type="Gene3D" id="3.40.1620.60">
    <property type="match status" value="1"/>
</dbReference>
<name>A0ABY7G6N7_MYAAR</name>
<dbReference type="EMBL" id="CP111027">
    <property type="protein sequence ID" value="WAR28992.1"/>
    <property type="molecule type" value="Genomic_DNA"/>
</dbReference>
<keyword evidence="4" id="KW-1015">Disulfide bond</keyword>
<dbReference type="Proteomes" id="UP001164746">
    <property type="component" value="Chromosome 16"/>
</dbReference>
<keyword evidence="3" id="KW-0862">Zinc</keyword>
<dbReference type="SMART" id="SM00608">
    <property type="entry name" value="ACR"/>
    <property type="match status" value="1"/>
</dbReference>
<keyword evidence="6" id="KW-0732">Signal</keyword>
<accession>A0ABY7G6N7</accession>
<keyword evidence="5" id="KW-0325">Glycoprotein</keyword>
<evidence type="ECO:0000313" key="8">
    <source>
        <dbReference type="EMBL" id="WAR28992.1"/>
    </source>
</evidence>
<dbReference type="Pfam" id="PF17771">
    <property type="entry name" value="ADAMTS_CR_2"/>
    <property type="match status" value="1"/>
</dbReference>
<evidence type="ECO:0000256" key="2">
    <source>
        <dbReference type="ARBA" id="ARBA00022801"/>
    </source>
</evidence>
<feature type="chain" id="PRO_5046487173" description="ADAM cysteine-rich domain-containing protein" evidence="6">
    <location>
        <begin position="21"/>
        <end position="534"/>
    </location>
</feature>
<keyword evidence="2" id="KW-0378">Hydrolase</keyword>
<dbReference type="InterPro" id="IPR041645">
    <property type="entry name" value="ADAMTS_CR_2"/>
</dbReference>
<evidence type="ECO:0000256" key="5">
    <source>
        <dbReference type="ARBA" id="ARBA00023180"/>
    </source>
</evidence>
<evidence type="ECO:0000256" key="4">
    <source>
        <dbReference type="ARBA" id="ARBA00023157"/>
    </source>
</evidence>
<feature type="signal peptide" evidence="6">
    <location>
        <begin position="1"/>
        <end position="20"/>
    </location>
</feature>
<dbReference type="SUPFAM" id="SSF141571">
    <property type="entry name" value="Pentapeptide repeat-like"/>
    <property type="match status" value="1"/>
</dbReference>
<protein>
    <recommendedName>
        <fullName evidence="7">ADAM cysteine-rich domain-containing protein</fullName>
    </recommendedName>
</protein>
<reference evidence="8" key="1">
    <citation type="submission" date="2022-11" db="EMBL/GenBank/DDBJ databases">
        <title>Centuries of genome instability and evolution in soft-shell clam transmissible cancer (bioRxiv).</title>
        <authorList>
            <person name="Hart S.F.M."/>
            <person name="Yonemitsu M.A."/>
            <person name="Giersch R.M."/>
            <person name="Beal B.F."/>
            <person name="Arriagada G."/>
            <person name="Davis B.W."/>
            <person name="Ostrander E.A."/>
            <person name="Goff S.P."/>
            <person name="Metzger M.J."/>
        </authorList>
    </citation>
    <scope>NUCLEOTIDE SEQUENCE</scope>
    <source>
        <strain evidence="8">MELC-2E11</strain>
        <tissue evidence="8">Siphon/mantle</tissue>
    </source>
</reference>
<evidence type="ECO:0000259" key="7">
    <source>
        <dbReference type="SMART" id="SM00608"/>
    </source>
</evidence>
<evidence type="ECO:0000256" key="3">
    <source>
        <dbReference type="ARBA" id="ARBA00022833"/>
    </source>
</evidence>
<keyword evidence="9" id="KW-1185">Reference proteome</keyword>
<evidence type="ECO:0000256" key="1">
    <source>
        <dbReference type="ARBA" id="ARBA00022723"/>
    </source>
</evidence>
<evidence type="ECO:0000313" key="9">
    <source>
        <dbReference type="Proteomes" id="UP001164746"/>
    </source>
</evidence>
<evidence type="ECO:0000256" key="6">
    <source>
        <dbReference type="SAM" id="SignalP"/>
    </source>
</evidence>